<accession>A0A7J0ECI4</accession>
<evidence type="ECO:0000256" key="3">
    <source>
        <dbReference type="ARBA" id="ARBA00022824"/>
    </source>
</evidence>
<keyword evidence="4" id="KW-0653">Protein transport</keyword>
<protein>
    <recommendedName>
        <fullName evidence="9">MAG2-interacting protein 2</fullName>
    </recommendedName>
</protein>
<name>A0A7J0ECI4_9ERIC</name>
<dbReference type="PANTHER" id="PTHR15922">
    <property type="entry name" value="NEUROBLASTOMA-AMPLIFIED SEQUENCE"/>
    <property type="match status" value="1"/>
</dbReference>
<evidence type="ECO:0000313" key="8">
    <source>
        <dbReference type="Proteomes" id="UP000585474"/>
    </source>
</evidence>
<dbReference type="Pfam" id="PF24520">
    <property type="entry name" value="ARM_KNTC1_1st"/>
    <property type="match status" value="1"/>
</dbReference>
<evidence type="ECO:0000256" key="1">
    <source>
        <dbReference type="ARBA" id="ARBA00004240"/>
    </source>
</evidence>
<dbReference type="Proteomes" id="UP000585474">
    <property type="component" value="Unassembled WGS sequence"/>
</dbReference>
<dbReference type="GO" id="GO:0006890">
    <property type="term" value="P:retrograde vesicle-mediated transport, Golgi to endoplasmic reticulum"/>
    <property type="evidence" value="ECO:0007669"/>
    <property type="project" value="InterPro"/>
</dbReference>
<dbReference type="InterPro" id="IPR055403">
    <property type="entry name" value="ARM_KNTC1_1st"/>
</dbReference>
<dbReference type="Pfam" id="PF08314">
    <property type="entry name" value="Sec39"/>
    <property type="match status" value="1"/>
</dbReference>
<evidence type="ECO:0000259" key="5">
    <source>
        <dbReference type="Pfam" id="PF08314"/>
    </source>
</evidence>
<keyword evidence="8" id="KW-1185">Reference proteome</keyword>
<dbReference type="GO" id="GO:0015031">
    <property type="term" value="P:protein transport"/>
    <property type="evidence" value="ECO:0007669"/>
    <property type="project" value="UniProtKB-KW"/>
</dbReference>
<dbReference type="OrthoDB" id="19988at2759"/>
<feature type="domain" description="Sec39" evidence="5">
    <location>
        <begin position="684"/>
        <end position="926"/>
    </location>
</feature>
<organism evidence="7 8">
    <name type="scientific">Actinidia rufa</name>
    <dbReference type="NCBI Taxonomy" id="165716"/>
    <lineage>
        <taxon>Eukaryota</taxon>
        <taxon>Viridiplantae</taxon>
        <taxon>Streptophyta</taxon>
        <taxon>Embryophyta</taxon>
        <taxon>Tracheophyta</taxon>
        <taxon>Spermatophyta</taxon>
        <taxon>Magnoliopsida</taxon>
        <taxon>eudicotyledons</taxon>
        <taxon>Gunneridae</taxon>
        <taxon>Pentapetalae</taxon>
        <taxon>asterids</taxon>
        <taxon>Ericales</taxon>
        <taxon>Actinidiaceae</taxon>
        <taxon>Actinidia</taxon>
    </lineage>
</organism>
<evidence type="ECO:0000259" key="6">
    <source>
        <dbReference type="Pfam" id="PF24520"/>
    </source>
</evidence>
<dbReference type="GO" id="GO:0070939">
    <property type="term" value="C:Dsl1/NZR complex"/>
    <property type="evidence" value="ECO:0007669"/>
    <property type="project" value="TreeGrafter"/>
</dbReference>
<dbReference type="InterPro" id="IPR013244">
    <property type="entry name" value="Sec39_domain"/>
</dbReference>
<dbReference type="GO" id="GO:0000149">
    <property type="term" value="F:SNARE binding"/>
    <property type="evidence" value="ECO:0007669"/>
    <property type="project" value="TreeGrafter"/>
</dbReference>
<comment type="caution">
    <text evidence="7">The sequence shown here is derived from an EMBL/GenBank/DDBJ whole genome shotgun (WGS) entry which is preliminary data.</text>
</comment>
<keyword evidence="3" id="KW-0256">Endoplasmic reticulum</keyword>
<evidence type="ECO:0000313" key="7">
    <source>
        <dbReference type="EMBL" id="GFY84042.1"/>
    </source>
</evidence>
<proteinExistence type="predicted"/>
<evidence type="ECO:0000256" key="4">
    <source>
        <dbReference type="ARBA" id="ARBA00022927"/>
    </source>
</evidence>
<evidence type="ECO:0008006" key="9">
    <source>
        <dbReference type="Google" id="ProtNLM"/>
    </source>
</evidence>
<feature type="domain" description="KNTC1 first ARM-repeats" evidence="6">
    <location>
        <begin position="264"/>
        <end position="484"/>
    </location>
</feature>
<keyword evidence="2" id="KW-0813">Transport</keyword>
<dbReference type="EMBL" id="BJWL01000003">
    <property type="protein sequence ID" value="GFY84042.1"/>
    <property type="molecule type" value="Genomic_DNA"/>
</dbReference>
<reference evidence="7 8" key="1">
    <citation type="submission" date="2019-07" db="EMBL/GenBank/DDBJ databases">
        <title>De Novo Assembly of kiwifruit Actinidia rufa.</title>
        <authorList>
            <person name="Sugita-Konishi S."/>
            <person name="Sato K."/>
            <person name="Mori E."/>
            <person name="Abe Y."/>
            <person name="Kisaki G."/>
            <person name="Hamano K."/>
            <person name="Suezawa K."/>
            <person name="Otani M."/>
            <person name="Fukuda T."/>
            <person name="Manabe T."/>
            <person name="Gomi K."/>
            <person name="Tabuchi M."/>
            <person name="Akimitsu K."/>
            <person name="Kataoka I."/>
        </authorList>
    </citation>
    <scope>NUCLEOTIDE SEQUENCE [LARGE SCALE GENOMIC DNA]</scope>
    <source>
        <strain evidence="8">cv. Fuchu</strain>
    </source>
</reference>
<gene>
    <name evidence="7" type="ORF">Acr_03g0008160</name>
</gene>
<dbReference type="PANTHER" id="PTHR15922:SF2">
    <property type="entry name" value="NBAS SUBUNIT OF NRZ TETHERING COMPLEX"/>
    <property type="match status" value="1"/>
</dbReference>
<evidence type="ECO:0000256" key="2">
    <source>
        <dbReference type="ARBA" id="ARBA00022448"/>
    </source>
</evidence>
<sequence>MMITSRRVAFFTSKIRFLISWQLDGSLGTFTFGIWSEFHEVLGVADDAGMLYFIKANGEEITRITKRILKVSSPIVGLIAPDGSDNKACLCSFNVLTSDGSLHEVEISQDPSASIFSARASNNGSTLKEFPENVFCLNYHPETSLLAIVGGAVSVPMTSSGSYTLSIWRRTRNLDLELVFSTQFEGLYSKPKGYVGRLTSPKVLFSPEESTSEYHDSSSENAASHLQHTDLVTEDKYNHLDIAKLRWSLLSFSKKSVSEMYGVLITDQKYQVALDFANRHGLDKDEVFRTQWLHSARGINEINMFLSVMKDQVFILAECVESVGPTEEAVRALIAHGLHLTDQYKFSETENNENSQIWDFRLARLKLLQFRDKLETFLGINMGRFSVQEYNKFRHMPINEAAVTLAESGKIGALNLLFKRHPYSLTPFMLEILAAIPETVPVQSYGQLLPGNSPPSNISLREQDWVEGRDMLSIWYKSRARDMDSLSGQLDNCLSLVDFACRKGIYELQQFHEDISYLHQLIYSDGNGYEVNFTMSLVAWEQLSDFGKFKMMLKEVREASVVERLRKKAIPFMQNRFHIMTSISEDAVLDEHSTADWKADSFLVRWLKEMASENKLDICLKRGGVPWPQFCQSFRKCKILNHALRISKKRLKVAEGHIEAGRLLSFYQVPKPINFFLEAHSDGKGSLKEKAFPFLDQEYMLMEFCRGLLKAGKFSLARNYLRGTASVALATDKAENLVIQAAREYFFSASSLTCSEVWKARECLNLFPGSRNVRAEADIVDALTVKLPNLGVNILPVQFRQIKDPMEIIKLAITNQVGAYLNVDELIEIAKLLGLSSHEDISAVQEAIAREAAVAGDLQLAFDLCLVLAKKGHGSIWDLCAAMARGPELENMDISSRKQLLGFALSYCDDESIGELLAAWKDLDMQSQCEKLMTLTGTDPPKFSVDGINCDDQEVHIKDIKKILSLVAKDLSKENGCNWETIIRENGKIFPFAAVRLPWLLELSHEAERAKKTIGGTILGKQCISVRMQAVLTILSWLARNGFAPRDELIASLAKSIMEPPVTEEEDIIGSSFLLNLIDAFHGVEIIEEQVRTREAYNEMCSIMSVGMIYSLLHNSSVECQGPTQRRELLRRKFQEKHTSLGSDELDKIDRAQSSFWRDWKLKLEEKKRIADHSRVLEQIIPGVETTRFLSRDINYIESVVFSLIESVKLEKKHLLKDLLKLANTYGLNHTKVLLQYLNSVLVSEVWALDDIRDEISEFKNEILACVAEAIKTISFSVYPAIDGHDKERLAFLYGLLSDCYLQLERTNESVPVVHPNPEHITISFSRFYKVIEQECSSVSFIKNLNFKNIAGLDGLNFKSFTSEIYAHVDEHSVEALAKMVQTLIGICRDPVPGDPISWQDVYRHHVHSLLEAFEVRVKMLPQFESPEIHGLISELEKVYDVCRKHVRVMAYPDVLDIMKRFFTVIIPLNKFIEGLSSDLTWKDCLIFLSSFWLRVIDDMQEFMNHECPEKCNLECLMCCLKVFTRLVIEGRVSPRQGWSIIIGYVNHGLTGGFAFDVFIFCRAMVFAGCEFGAIAEVYSVATSLLQTDSSSVTDSERYLESIQDLSRLYLSILETILQNLADGSLEHSYLHRLMSSLSRMDGDLEDLKRVRHAVWERMAKFSDNLMLPSHVRVYALELMQFITDPGRNARGFSSELQSNVLPWEGWDGSRSIATESETTANREVQTQTDASSRLTSTLVALKSSQLVRAISPSIEISPDDLLTVDSAVSCFLRLCGEATSEPHFDALLAILEEWEGLYTIKRDEADAAEAADDANDWSNDDWDEGWESFQEEPALKETKNDDSISVHPLHECWLEMFKKLATCFQYRDYCFAALKVALLFPYEAIQQQCLDAVEEKLKQGGAPDVVGKDHEFLILVLFSGIISTIISRSSYGTTFSLLCYMVGNFSRRYQEAQLLNIKHRGRMEPENNEKDFLFLFGRILFPCFVSELVKADQQILAGLPRHKIHAH</sequence>
<comment type="subcellular location">
    <subcellularLocation>
        <location evidence="1">Endoplasmic reticulum</location>
    </subcellularLocation>
</comment>